<keyword evidence="4 7" id="KW-0812">Transmembrane</keyword>
<dbReference type="RefSeq" id="WP_175205289.1">
    <property type="nucleotide sequence ID" value="NZ_CADILG010000002.1"/>
</dbReference>
<comment type="subcellular location">
    <subcellularLocation>
        <location evidence="1">Cell membrane</location>
        <topology evidence="1">Multi-pass membrane protein</topology>
    </subcellularLocation>
</comment>
<feature type="transmembrane region" description="Helical" evidence="7">
    <location>
        <begin position="346"/>
        <end position="364"/>
    </location>
</feature>
<evidence type="ECO:0000256" key="1">
    <source>
        <dbReference type="ARBA" id="ARBA00004651"/>
    </source>
</evidence>
<proteinExistence type="predicted"/>
<evidence type="ECO:0000313" key="9">
    <source>
        <dbReference type="EMBL" id="CAB3823899.1"/>
    </source>
</evidence>
<dbReference type="PANTHER" id="PTHR42718">
    <property type="entry name" value="MAJOR FACILITATOR SUPERFAMILY MULTIDRUG TRANSPORTER MFSC"/>
    <property type="match status" value="1"/>
</dbReference>
<feature type="transmembrane region" description="Helical" evidence="7">
    <location>
        <begin position="416"/>
        <end position="437"/>
    </location>
</feature>
<feature type="transmembrane region" description="Helical" evidence="7">
    <location>
        <begin position="24"/>
        <end position="43"/>
    </location>
</feature>
<keyword evidence="3" id="KW-1003">Cell membrane</keyword>
<dbReference type="PROSITE" id="PS50850">
    <property type="entry name" value="MFS"/>
    <property type="match status" value="1"/>
</dbReference>
<feature type="transmembrane region" description="Helical" evidence="7">
    <location>
        <begin position="443"/>
        <end position="465"/>
    </location>
</feature>
<dbReference type="Pfam" id="PF07690">
    <property type="entry name" value="MFS_1"/>
    <property type="match status" value="1"/>
</dbReference>
<evidence type="ECO:0000256" key="2">
    <source>
        <dbReference type="ARBA" id="ARBA00022448"/>
    </source>
</evidence>
<dbReference type="SUPFAM" id="SSF103473">
    <property type="entry name" value="MFS general substrate transporter"/>
    <property type="match status" value="1"/>
</dbReference>
<protein>
    <submittedName>
        <fullName evidence="9">Riboflavin transporter RibZ</fullName>
    </submittedName>
</protein>
<reference evidence="9 10" key="1">
    <citation type="submission" date="2020-04" db="EMBL/GenBank/DDBJ databases">
        <authorList>
            <person name="De Canck E."/>
        </authorList>
    </citation>
    <scope>NUCLEOTIDE SEQUENCE [LARGE SCALE GENOMIC DNA]</scope>
    <source>
        <strain evidence="9 10">LMG 26858</strain>
    </source>
</reference>
<feature type="transmembrane region" description="Helical" evidence="7">
    <location>
        <begin position="92"/>
        <end position="111"/>
    </location>
</feature>
<evidence type="ECO:0000256" key="4">
    <source>
        <dbReference type="ARBA" id="ARBA00022692"/>
    </source>
</evidence>
<keyword evidence="6 7" id="KW-0472">Membrane</keyword>
<feature type="transmembrane region" description="Helical" evidence="7">
    <location>
        <begin position="376"/>
        <end position="395"/>
    </location>
</feature>
<evidence type="ECO:0000256" key="3">
    <source>
        <dbReference type="ARBA" id="ARBA00022475"/>
    </source>
</evidence>
<name>A0A6S7CBR7_9BURK</name>
<evidence type="ECO:0000259" key="8">
    <source>
        <dbReference type="PROSITE" id="PS50850"/>
    </source>
</evidence>
<feature type="domain" description="Major facilitator superfamily (MFS) profile" evidence="8">
    <location>
        <begin position="26"/>
        <end position="467"/>
    </location>
</feature>
<accession>A0A6S7CBR7</accession>
<dbReference type="PANTHER" id="PTHR42718:SF46">
    <property type="entry name" value="BLR6921 PROTEIN"/>
    <property type="match status" value="1"/>
</dbReference>
<dbReference type="GO" id="GO:0022857">
    <property type="term" value="F:transmembrane transporter activity"/>
    <property type="evidence" value="ECO:0007669"/>
    <property type="project" value="InterPro"/>
</dbReference>
<feature type="transmembrane region" description="Helical" evidence="7">
    <location>
        <begin position="63"/>
        <end position="83"/>
    </location>
</feature>
<dbReference type="InterPro" id="IPR011701">
    <property type="entry name" value="MFS"/>
</dbReference>
<keyword evidence="5 7" id="KW-1133">Transmembrane helix</keyword>
<dbReference type="InterPro" id="IPR036259">
    <property type="entry name" value="MFS_trans_sf"/>
</dbReference>
<feature type="transmembrane region" description="Helical" evidence="7">
    <location>
        <begin position="282"/>
        <end position="308"/>
    </location>
</feature>
<dbReference type="InterPro" id="IPR020846">
    <property type="entry name" value="MFS_dom"/>
</dbReference>
<feature type="transmembrane region" description="Helical" evidence="7">
    <location>
        <begin position="218"/>
        <end position="236"/>
    </location>
</feature>
<dbReference type="EMBL" id="CADILG010000002">
    <property type="protein sequence ID" value="CAB3823899.1"/>
    <property type="molecule type" value="Genomic_DNA"/>
</dbReference>
<keyword evidence="10" id="KW-1185">Reference proteome</keyword>
<evidence type="ECO:0000256" key="7">
    <source>
        <dbReference type="SAM" id="Phobius"/>
    </source>
</evidence>
<dbReference type="GO" id="GO:0005886">
    <property type="term" value="C:plasma membrane"/>
    <property type="evidence" value="ECO:0007669"/>
    <property type="project" value="UniProtKB-SubCell"/>
</dbReference>
<feature type="transmembrane region" description="Helical" evidence="7">
    <location>
        <begin position="117"/>
        <end position="140"/>
    </location>
</feature>
<dbReference type="Proteomes" id="UP000494117">
    <property type="component" value="Unassembled WGS sequence"/>
</dbReference>
<keyword evidence="2" id="KW-0813">Transport</keyword>
<feature type="transmembrane region" description="Helical" evidence="7">
    <location>
        <begin position="152"/>
        <end position="172"/>
    </location>
</feature>
<evidence type="ECO:0000313" key="10">
    <source>
        <dbReference type="Proteomes" id="UP000494117"/>
    </source>
</evidence>
<dbReference type="AlphaFoldDB" id="A0A6S7CBR7"/>
<dbReference type="Gene3D" id="1.20.1250.20">
    <property type="entry name" value="MFS general substrate transporter like domains"/>
    <property type="match status" value="1"/>
</dbReference>
<gene>
    <name evidence="9" type="primary">ribZ_1</name>
    <name evidence="9" type="ORF">LMG26858_00334</name>
</gene>
<evidence type="ECO:0000256" key="6">
    <source>
        <dbReference type="ARBA" id="ARBA00023136"/>
    </source>
</evidence>
<dbReference type="Gene3D" id="1.20.1720.10">
    <property type="entry name" value="Multidrug resistance protein D"/>
    <property type="match status" value="1"/>
</dbReference>
<feature type="transmembrane region" description="Helical" evidence="7">
    <location>
        <begin position="242"/>
        <end position="262"/>
    </location>
</feature>
<organism evidence="9 10">
    <name type="scientific">Achromobacter anxifer</name>
    <dbReference type="NCBI Taxonomy" id="1287737"/>
    <lineage>
        <taxon>Bacteria</taxon>
        <taxon>Pseudomonadati</taxon>
        <taxon>Pseudomonadota</taxon>
        <taxon>Betaproteobacteria</taxon>
        <taxon>Burkholderiales</taxon>
        <taxon>Alcaligenaceae</taxon>
        <taxon>Achromobacter</taxon>
    </lineage>
</organism>
<evidence type="ECO:0000256" key="5">
    <source>
        <dbReference type="ARBA" id="ARBA00022989"/>
    </source>
</evidence>
<feature type="transmembrane region" description="Helical" evidence="7">
    <location>
        <begin position="320"/>
        <end position="339"/>
    </location>
</feature>
<sequence>MPSLAESTMAPAQAGDGLPVRQRLWAVSTLILGSAIATLDTSIANTALPTIAADLDATPGASIWIINAYQIAMVATLLPFAALGDIVGHRRVYLYGLLVFTLASAACGLADSLPMLIAARALQGVGASGILGVAAALIRLTFPSSQIGRAQGINALTVAVFYVVGPSAASAILAVSTWHWLFLINIPLGALGMAMAWRTLPQNTSHNAPRRTPPRFDGVAALLLGATFALAVLALGDAAHRAAWPRILLEAGAAVACCALLLRRQRGHPAPMLPVDLLRRPLFAMSVLTSILSYASQGLALVALPFLLQMSLGRTDVATGLLLTPWPLLVAFTAPIAGYLSERHSVALLGGSGLLVLCVGMLLVAQLPEHASDADIIWRLALCGAGFGFFQAPNLKALTMSAPAERSGAASGVIPTARLIGQAAGAALVAACFAVVGQDGAGVALWIGALIAGVACAVSFLRVLARD</sequence>
<feature type="transmembrane region" description="Helical" evidence="7">
    <location>
        <begin position="178"/>
        <end position="197"/>
    </location>
</feature>
<dbReference type="CDD" id="cd17321">
    <property type="entry name" value="MFS_MMR_MDR_like"/>
    <property type="match status" value="1"/>
</dbReference>